<gene>
    <name evidence="2" type="primary">Scot</name>
    <name evidence="2" type="synonym">SCOT</name>
    <name evidence="2" type="ORF">CG1140</name>
</gene>
<organism evidence="1">
    <name type="scientific">Drosophila melanogaster</name>
    <name type="common">Fruit fly</name>
    <dbReference type="NCBI Taxonomy" id="7227"/>
    <lineage>
        <taxon>Eukaryota</taxon>
        <taxon>Metazoa</taxon>
        <taxon>Ecdysozoa</taxon>
        <taxon>Arthropoda</taxon>
        <taxon>Hexapoda</taxon>
        <taxon>Insecta</taxon>
        <taxon>Pterygota</taxon>
        <taxon>Neoptera</taxon>
        <taxon>Endopterygota</taxon>
        <taxon>Diptera</taxon>
        <taxon>Brachycera</taxon>
        <taxon>Muscomorpha</taxon>
        <taxon>Ephydroidea</taxon>
        <taxon>Drosophilidae</taxon>
        <taxon>Drosophila</taxon>
        <taxon>Sophophora</taxon>
    </lineage>
</organism>
<dbReference type="EMBL" id="BT001845">
    <property type="protein sequence ID" value="AAN71606.1"/>
    <property type="molecule type" value="mRNA"/>
</dbReference>
<accession>Q8IGC8</accession>
<dbReference type="PANTHER" id="PTHR13707:SF23">
    <property type="entry name" value="SUCCINYL-COA:3-KETOACID-COENZYME A TRANSFERASE"/>
    <property type="match status" value="1"/>
</dbReference>
<dbReference type="AGR" id="FB:FBgn0035298"/>
<dbReference type="VEuPathDB" id="VectorBase:FBgn0035298"/>
<reference evidence="1" key="1">
    <citation type="submission" date="2002-11" db="EMBL/GenBank/DDBJ databases">
        <authorList>
            <person name="Stapleton M."/>
            <person name="Brokstein P."/>
            <person name="Hong L."/>
            <person name="Agbayani A."/>
            <person name="Carlson J."/>
            <person name="Champe M."/>
            <person name="Chavez C."/>
            <person name="Dorsett V."/>
            <person name="Dresnek D."/>
            <person name="Farfan D."/>
            <person name="Frise E."/>
            <person name="George R."/>
            <person name="Gonzalez M."/>
            <person name="Guarin H."/>
            <person name="Kronmiller B."/>
            <person name="Li P."/>
            <person name="Liao G."/>
            <person name="Miranda A."/>
            <person name="Mungall C.J."/>
            <person name="Nunoo J."/>
            <person name="Pacleb J."/>
            <person name="Paragas V."/>
            <person name="Park S."/>
            <person name="Patel S."/>
            <person name="Phouanenavong S."/>
            <person name="Wan K."/>
            <person name="Yu C."/>
            <person name="Lewis S.E."/>
            <person name="Rubin G.M."/>
            <person name="Celniker S."/>
        </authorList>
    </citation>
    <scope>NUCLEOTIDE SEQUENCE</scope>
    <source>
        <strain evidence="1">Berkeley</strain>
    </source>
</reference>
<dbReference type="FlyBase" id="FBgn0035298">
    <property type="gene designation" value="Scot"/>
</dbReference>
<dbReference type="InterPro" id="IPR004163">
    <property type="entry name" value="CoA_transf_BS"/>
</dbReference>
<dbReference type="PeptideAtlas" id="Q8IGC8"/>
<sequence>MLCRLVGNRSLGARYTASIKAIACYSTSGKQRNGKIYESAIDAVADVQDGAQILFGGFGICGIPEKMINALKQKGVKNITGVSNNGGVIDMIISEKAVFTVEKGVGLTLIEVAEGYTVDDIIASTGAKFTVSPNLKKMGQIPV</sequence>
<proteinExistence type="evidence at transcript level"/>
<evidence type="ECO:0000313" key="2">
    <source>
        <dbReference type="FlyBase" id="FBgn0035298"/>
    </source>
</evidence>
<dbReference type="SUPFAM" id="SSF100950">
    <property type="entry name" value="NagB/RpiA/CoA transferase-like"/>
    <property type="match status" value="2"/>
</dbReference>
<dbReference type="AlphaFoldDB" id="Q8IGC8"/>
<name>Q8IGC8_DROME</name>
<evidence type="ECO:0000313" key="1">
    <source>
        <dbReference type="EMBL" id="AAN71606.1"/>
    </source>
</evidence>
<dbReference type="PROSITE" id="PS01273">
    <property type="entry name" value="COA_TRANSF_1"/>
    <property type="match status" value="1"/>
</dbReference>
<dbReference type="Pfam" id="PF01144">
    <property type="entry name" value="CoA_trans"/>
    <property type="match status" value="1"/>
</dbReference>
<dbReference type="InterPro" id="IPR004165">
    <property type="entry name" value="CoA_trans_fam_I"/>
</dbReference>
<dbReference type="ExpressionAtlas" id="Q8IGC8">
    <property type="expression patterns" value="baseline and differential"/>
</dbReference>
<dbReference type="Gene3D" id="3.40.1080.10">
    <property type="entry name" value="Glutaconate Coenzyme A-transferase"/>
    <property type="match status" value="1"/>
</dbReference>
<dbReference type="InterPro" id="IPR037171">
    <property type="entry name" value="NagB/RpiA_transferase-like"/>
</dbReference>
<protein>
    <submittedName>
        <fullName evidence="1">RH54340p</fullName>
    </submittedName>
</protein>
<dbReference type="GO" id="GO:0008410">
    <property type="term" value="F:CoA-transferase activity"/>
    <property type="evidence" value="ECO:0007669"/>
    <property type="project" value="InterPro"/>
</dbReference>
<dbReference type="PANTHER" id="PTHR13707">
    <property type="entry name" value="KETOACID-COENZYME A TRANSFERASE"/>
    <property type="match status" value="1"/>
</dbReference>
<dbReference type="OrthoDB" id="1933379at2759"/>